<dbReference type="InterPro" id="IPR029787">
    <property type="entry name" value="Nucleotide_cyclase"/>
</dbReference>
<dbReference type="CDD" id="cd01948">
    <property type="entry name" value="EAL"/>
    <property type="match status" value="1"/>
</dbReference>
<dbReference type="InterPro" id="IPR000014">
    <property type="entry name" value="PAS"/>
</dbReference>
<evidence type="ECO:0000259" key="3">
    <source>
        <dbReference type="PROSITE" id="PS50883"/>
    </source>
</evidence>
<dbReference type="CDD" id="cd01949">
    <property type="entry name" value="GGDEF"/>
    <property type="match status" value="1"/>
</dbReference>
<feature type="domain" description="PAS" evidence="1">
    <location>
        <begin position="6"/>
        <end position="69"/>
    </location>
</feature>
<accession>A0A3D8PMN0</accession>
<organism evidence="5 6">
    <name type="scientific">Oceanobacillus arenosus</name>
    <dbReference type="NCBI Taxonomy" id="1229153"/>
    <lineage>
        <taxon>Bacteria</taxon>
        <taxon>Bacillati</taxon>
        <taxon>Bacillota</taxon>
        <taxon>Bacilli</taxon>
        <taxon>Bacillales</taxon>
        <taxon>Bacillaceae</taxon>
        <taxon>Oceanobacillus</taxon>
    </lineage>
</organism>
<dbReference type="InterPro" id="IPR000700">
    <property type="entry name" value="PAS-assoc_C"/>
</dbReference>
<dbReference type="NCBIfam" id="TIGR00254">
    <property type="entry name" value="GGDEF"/>
    <property type="match status" value="1"/>
</dbReference>
<dbReference type="RefSeq" id="WP_115773967.1">
    <property type="nucleotide sequence ID" value="NZ_PIOC01000020.1"/>
</dbReference>
<evidence type="ECO:0000313" key="5">
    <source>
        <dbReference type="EMBL" id="RDW17363.1"/>
    </source>
</evidence>
<dbReference type="Pfam" id="PF13426">
    <property type="entry name" value="PAS_9"/>
    <property type="match status" value="1"/>
</dbReference>
<dbReference type="PROSITE" id="PS50883">
    <property type="entry name" value="EAL"/>
    <property type="match status" value="1"/>
</dbReference>
<dbReference type="InterPro" id="IPR000160">
    <property type="entry name" value="GGDEF_dom"/>
</dbReference>
<dbReference type="Proteomes" id="UP000257143">
    <property type="component" value="Unassembled WGS sequence"/>
</dbReference>
<dbReference type="InterPro" id="IPR052155">
    <property type="entry name" value="Biofilm_reg_signaling"/>
</dbReference>
<feature type="domain" description="EAL" evidence="3">
    <location>
        <begin position="314"/>
        <end position="565"/>
    </location>
</feature>
<feature type="domain" description="PAC" evidence="2">
    <location>
        <begin position="85"/>
        <end position="137"/>
    </location>
</feature>
<dbReference type="PROSITE" id="PS50112">
    <property type="entry name" value="PAS"/>
    <property type="match status" value="1"/>
</dbReference>
<feature type="domain" description="GGDEF" evidence="4">
    <location>
        <begin position="166"/>
        <end position="305"/>
    </location>
</feature>
<dbReference type="InterPro" id="IPR043128">
    <property type="entry name" value="Rev_trsase/Diguanyl_cyclase"/>
</dbReference>
<dbReference type="NCBIfam" id="TIGR00229">
    <property type="entry name" value="sensory_box"/>
    <property type="match status" value="1"/>
</dbReference>
<keyword evidence="6" id="KW-1185">Reference proteome</keyword>
<dbReference type="InterPro" id="IPR001610">
    <property type="entry name" value="PAC"/>
</dbReference>
<dbReference type="SUPFAM" id="SSF55073">
    <property type="entry name" value="Nucleotide cyclase"/>
    <property type="match status" value="1"/>
</dbReference>
<dbReference type="AlphaFoldDB" id="A0A3D8PMN0"/>
<evidence type="ECO:0000259" key="2">
    <source>
        <dbReference type="PROSITE" id="PS50113"/>
    </source>
</evidence>
<evidence type="ECO:0000259" key="4">
    <source>
        <dbReference type="PROSITE" id="PS50887"/>
    </source>
</evidence>
<dbReference type="InterPro" id="IPR035965">
    <property type="entry name" value="PAS-like_dom_sf"/>
</dbReference>
<reference evidence="6" key="1">
    <citation type="submission" date="2017-11" db="EMBL/GenBank/DDBJ databases">
        <authorList>
            <person name="Zhu W."/>
        </authorList>
    </citation>
    <scope>NUCLEOTIDE SEQUENCE [LARGE SCALE GENOMIC DNA]</scope>
    <source>
        <strain evidence="6">CAU 1183</strain>
    </source>
</reference>
<dbReference type="SMART" id="SM00091">
    <property type="entry name" value="PAS"/>
    <property type="match status" value="1"/>
</dbReference>
<dbReference type="EMBL" id="PIOC01000020">
    <property type="protein sequence ID" value="RDW17363.1"/>
    <property type="molecule type" value="Genomic_DNA"/>
</dbReference>
<dbReference type="SMART" id="SM00052">
    <property type="entry name" value="EAL"/>
    <property type="match status" value="1"/>
</dbReference>
<evidence type="ECO:0000313" key="6">
    <source>
        <dbReference type="Proteomes" id="UP000257143"/>
    </source>
</evidence>
<dbReference type="PROSITE" id="PS50887">
    <property type="entry name" value="GGDEF"/>
    <property type="match status" value="1"/>
</dbReference>
<protein>
    <submittedName>
        <fullName evidence="5">GGDEF domain-containing protein</fullName>
    </submittedName>
</protein>
<dbReference type="PANTHER" id="PTHR44757:SF2">
    <property type="entry name" value="BIOFILM ARCHITECTURE MAINTENANCE PROTEIN MBAA"/>
    <property type="match status" value="1"/>
</dbReference>
<gene>
    <name evidence="5" type="ORF">CWR48_14290</name>
</gene>
<proteinExistence type="predicted"/>
<dbReference type="Gene3D" id="3.30.70.270">
    <property type="match status" value="1"/>
</dbReference>
<dbReference type="Pfam" id="PF00990">
    <property type="entry name" value="GGDEF"/>
    <property type="match status" value="1"/>
</dbReference>
<name>A0A3D8PMN0_9BACI</name>
<evidence type="ECO:0000259" key="1">
    <source>
        <dbReference type="PROSITE" id="PS50112"/>
    </source>
</evidence>
<sequence length="567" mass="64888">MNNTVSVDEIEQQLKNTEYALNVSSIVITIDDNGNIQTVNDKFCEISKYNRDELIGSNYRFIIAAYYPETFFNDLERILRKGNVWHGELHGITKDGSDYWVDTTMVPFLNGNGSPHQYIAILHNITTRKQYETYIESMAYNDTLTRLSNRNYLSKWAVEHKIDADKIMTVLFLDLDRFKYINDNFGHANGDYVLQEIAKRLQQCLGESDVLIRQGGDEFIIILENNQSDEAIIDLAKKILQQVSVPIQLLDKQLSIHLSIGISRETNTKVVLDSTSFIESLIKKADTAMLLAKKQGGNNYCISTPEQKIKMDRLFNIELEIKDALKKNEFHLVYQPLINLKNNQIVGVESLLRWSNQTFGLVSPGEFIPILEKTGDIVIVGKWILWTVCNQMKQWLESGTLLQKISVNVSPIQFRETNFIDDLQEILNETQLDASYLEIEVTEGTILEIKDSAKTLEALQGLGVKVSIDDFGTGYSSLSYLKQLPIDTLKIDKSFIDDLDADGEIIVNTIINMGKNLRFRVIAEGIENKQQLDYLKQQKCHEGQGYYFSKPVDSKEIQRLYHKVKLH</sequence>
<dbReference type="Pfam" id="PF00563">
    <property type="entry name" value="EAL"/>
    <property type="match status" value="1"/>
</dbReference>
<dbReference type="InterPro" id="IPR035919">
    <property type="entry name" value="EAL_sf"/>
</dbReference>
<comment type="caution">
    <text evidence="5">The sequence shown here is derived from an EMBL/GenBank/DDBJ whole genome shotgun (WGS) entry which is preliminary data.</text>
</comment>
<dbReference type="Gene3D" id="3.20.20.450">
    <property type="entry name" value="EAL domain"/>
    <property type="match status" value="1"/>
</dbReference>
<dbReference type="PROSITE" id="PS50113">
    <property type="entry name" value="PAC"/>
    <property type="match status" value="1"/>
</dbReference>
<dbReference type="SMART" id="SM00267">
    <property type="entry name" value="GGDEF"/>
    <property type="match status" value="1"/>
</dbReference>
<dbReference type="PANTHER" id="PTHR44757">
    <property type="entry name" value="DIGUANYLATE CYCLASE DGCP"/>
    <property type="match status" value="1"/>
</dbReference>
<dbReference type="SMART" id="SM00086">
    <property type="entry name" value="PAC"/>
    <property type="match status" value="1"/>
</dbReference>
<dbReference type="SUPFAM" id="SSF141868">
    <property type="entry name" value="EAL domain-like"/>
    <property type="match status" value="1"/>
</dbReference>
<dbReference type="SUPFAM" id="SSF55785">
    <property type="entry name" value="PYP-like sensor domain (PAS domain)"/>
    <property type="match status" value="1"/>
</dbReference>
<dbReference type="CDD" id="cd00130">
    <property type="entry name" value="PAS"/>
    <property type="match status" value="1"/>
</dbReference>
<dbReference type="OrthoDB" id="9759607at2"/>
<dbReference type="InterPro" id="IPR001633">
    <property type="entry name" value="EAL_dom"/>
</dbReference>
<dbReference type="Gene3D" id="3.30.450.20">
    <property type="entry name" value="PAS domain"/>
    <property type="match status" value="1"/>
</dbReference>